<dbReference type="InterPro" id="IPR000719">
    <property type="entry name" value="Prot_kinase_dom"/>
</dbReference>
<dbReference type="PROSITE" id="PS50011">
    <property type="entry name" value="PROTEIN_KINASE_DOM"/>
    <property type="match status" value="1"/>
</dbReference>
<organism evidence="7 8">
    <name type="scientific">Klebsormidium nitens</name>
    <name type="common">Green alga</name>
    <name type="synonym">Ulothrix nitens</name>
    <dbReference type="NCBI Taxonomy" id="105231"/>
    <lineage>
        <taxon>Eukaryota</taxon>
        <taxon>Viridiplantae</taxon>
        <taxon>Streptophyta</taxon>
        <taxon>Klebsormidiophyceae</taxon>
        <taxon>Klebsormidiales</taxon>
        <taxon>Klebsormidiaceae</taxon>
        <taxon>Klebsormidium</taxon>
    </lineage>
</organism>
<dbReference type="GO" id="GO:0004672">
    <property type="term" value="F:protein kinase activity"/>
    <property type="evidence" value="ECO:0007669"/>
    <property type="project" value="InterPro"/>
</dbReference>
<protein>
    <submittedName>
        <fullName evidence="7">Protein kinase superfamily protein</fullName>
    </submittedName>
</protein>
<name>A0A1Y1HLT4_KLENI</name>
<proteinExistence type="inferred from homology"/>
<dbReference type="InterPro" id="IPR011009">
    <property type="entry name" value="Kinase-like_dom_sf"/>
</dbReference>
<evidence type="ECO:0000259" key="6">
    <source>
        <dbReference type="PROSITE" id="PS50011"/>
    </source>
</evidence>
<gene>
    <name evidence="7" type="ORF">KFL_000210390</name>
</gene>
<keyword evidence="8" id="KW-1185">Reference proteome</keyword>
<evidence type="ECO:0000256" key="1">
    <source>
        <dbReference type="ARBA" id="ARBA00006529"/>
    </source>
</evidence>
<keyword evidence="2" id="KW-0808">Transferase</keyword>
<dbReference type="Proteomes" id="UP000054558">
    <property type="component" value="Unassembled WGS sequence"/>
</dbReference>
<dbReference type="AlphaFoldDB" id="A0A1Y1HLT4"/>
<reference evidence="7 8" key="1">
    <citation type="journal article" date="2014" name="Nat. Commun.">
        <title>Klebsormidium flaccidum genome reveals primary factors for plant terrestrial adaptation.</title>
        <authorList>
            <person name="Hori K."/>
            <person name="Maruyama F."/>
            <person name="Fujisawa T."/>
            <person name="Togashi T."/>
            <person name="Yamamoto N."/>
            <person name="Seo M."/>
            <person name="Sato S."/>
            <person name="Yamada T."/>
            <person name="Mori H."/>
            <person name="Tajima N."/>
            <person name="Moriyama T."/>
            <person name="Ikeuchi M."/>
            <person name="Watanabe M."/>
            <person name="Wada H."/>
            <person name="Kobayashi K."/>
            <person name="Saito M."/>
            <person name="Masuda T."/>
            <person name="Sasaki-Sekimoto Y."/>
            <person name="Mashiguchi K."/>
            <person name="Awai K."/>
            <person name="Shimojima M."/>
            <person name="Masuda S."/>
            <person name="Iwai M."/>
            <person name="Nobusawa T."/>
            <person name="Narise T."/>
            <person name="Kondo S."/>
            <person name="Saito H."/>
            <person name="Sato R."/>
            <person name="Murakawa M."/>
            <person name="Ihara Y."/>
            <person name="Oshima-Yamada Y."/>
            <person name="Ohtaka K."/>
            <person name="Satoh M."/>
            <person name="Sonobe K."/>
            <person name="Ishii M."/>
            <person name="Ohtani R."/>
            <person name="Kanamori-Sato M."/>
            <person name="Honoki R."/>
            <person name="Miyazaki D."/>
            <person name="Mochizuki H."/>
            <person name="Umetsu J."/>
            <person name="Higashi K."/>
            <person name="Shibata D."/>
            <person name="Kamiya Y."/>
            <person name="Sato N."/>
            <person name="Nakamura Y."/>
            <person name="Tabata S."/>
            <person name="Ida S."/>
            <person name="Kurokawa K."/>
            <person name="Ohta H."/>
        </authorList>
    </citation>
    <scope>NUCLEOTIDE SEQUENCE [LARGE SCALE GENOMIC DNA]</scope>
    <source>
        <strain evidence="7 8">NIES-2285</strain>
    </source>
</reference>
<dbReference type="OMA" id="EKEYTHM"/>
<evidence type="ECO:0000313" key="7">
    <source>
        <dbReference type="EMBL" id="GAQ78953.1"/>
    </source>
</evidence>
<dbReference type="OrthoDB" id="4062651at2759"/>
<evidence type="ECO:0000256" key="3">
    <source>
        <dbReference type="ARBA" id="ARBA00022741"/>
    </source>
</evidence>
<accession>A0A1Y1HLT4</accession>
<dbReference type="InterPro" id="IPR008271">
    <property type="entry name" value="Ser/Thr_kinase_AS"/>
</dbReference>
<keyword evidence="4 7" id="KW-0418">Kinase</keyword>
<keyword evidence="3" id="KW-0547">Nucleotide-binding</keyword>
<dbReference type="SMART" id="SM00220">
    <property type="entry name" value="S_TKc"/>
    <property type="match status" value="1"/>
</dbReference>
<evidence type="ECO:0000256" key="4">
    <source>
        <dbReference type="ARBA" id="ARBA00022777"/>
    </source>
</evidence>
<feature type="domain" description="Protein kinase" evidence="6">
    <location>
        <begin position="23"/>
        <end position="412"/>
    </location>
</feature>
<dbReference type="Pfam" id="PF00069">
    <property type="entry name" value="Pkinase"/>
    <property type="match status" value="1"/>
</dbReference>
<dbReference type="InterPro" id="IPR050538">
    <property type="entry name" value="MAP_kinase_kinase_kinase"/>
</dbReference>
<dbReference type="EMBL" id="DF236970">
    <property type="protein sequence ID" value="GAQ78953.1"/>
    <property type="molecule type" value="Genomic_DNA"/>
</dbReference>
<dbReference type="PANTHER" id="PTHR48016:SF47">
    <property type="entry name" value="PROTEIN KINASE DOMAIN-CONTAINING PROTEIN"/>
    <property type="match status" value="1"/>
</dbReference>
<keyword evidence="5" id="KW-0067">ATP-binding</keyword>
<dbReference type="PANTHER" id="PTHR48016">
    <property type="entry name" value="MAP KINASE KINASE KINASE SSK2-RELATED-RELATED"/>
    <property type="match status" value="1"/>
</dbReference>
<dbReference type="SUPFAM" id="SSF56112">
    <property type="entry name" value="Protein kinase-like (PK-like)"/>
    <property type="match status" value="1"/>
</dbReference>
<evidence type="ECO:0000313" key="8">
    <source>
        <dbReference type="Proteomes" id="UP000054558"/>
    </source>
</evidence>
<dbReference type="PROSITE" id="PS00108">
    <property type="entry name" value="PROTEIN_KINASE_ST"/>
    <property type="match status" value="1"/>
</dbReference>
<sequence length="412" mass="45668">MPHPAVTLRDVSSGEQHRLPVYGEVGPAVGRLEWDAVLKAFEASKVLIEDFEPALIKQGLLTGMTVDQFADGSMVLVTVTKKVEGPPPADYPPLLDYEIRFKRLLEKTYVSRPHTEVLDTIVSRLPQQMMLANTPARALDIYEQARLMPGVSTKNHLLTQHQLRVNGPLFTRLEDGPLSLLKATDVRGRLCVVKMLPDAVPLNSSNFPGGSEGRACHQLLPGAKKEGAPLIEAEVLELRVTQEHGSTRHAPGRYAALLSIQYVGTVASCLQLTEEVIERGARRILHAVRYMHARNFVHMDIKSDNIFLESDGRWYLGDLGSTVPTNTPVLTTTTWFTGGKWVGEPAKEEYDFYMLAVVVGVELDKTNWKDRLIENSHTPPHKLVAALQSATRPSLIQLIEEILRSAGLQSNP</sequence>
<evidence type="ECO:0000256" key="2">
    <source>
        <dbReference type="ARBA" id="ARBA00022679"/>
    </source>
</evidence>
<comment type="similarity">
    <text evidence="1">Belongs to the protein kinase superfamily. STE Ser/Thr protein kinase family. MAP kinase kinase kinase subfamily.</text>
</comment>
<dbReference type="Gene3D" id="1.10.510.10">
    <property type="entry name" value="Transferase(Phosphotransferase) domain 1"/>
    <property type="match status" value="1"/>
</dbReference>
<dbReference type="GO" id="GO:0005524">
    <property type="term" value="F:ATP binding"/>
    <property type="evidence" value="ECO:0007669"/>
    <property type="project" value="UniProtKB-KW"/>
</dbReference>
<evidence type="ECO:0000256" key="5">
    <source>
        <dbReference type="ARBA" id="ARBA00022840"/>
    </source>
</evidence>
<dbReference type="STRING" id="105231.A0A1Y1HLT4"/>